<dbReference type="Gene3D" id="3.30.70.270">
    <property type="match status" value="1"/>
</dbReference>
<dbReference type="SMART" id="SM00267">
    <property type="entry name" value="GGDEF"/>
    <property type="match status" value="1"/>
</dbReference>
<feature type="domain" description="GGDEF" evidence="3">
    <location>
        <begin position="203"/>
        <end position="331"/>
    </location>
</feature>
<sequence length="341" mass="35282">MRQPASQHADRAHGAADADARALRQLRWLAIAALACTITVFLFMIAASVQAVTTIDGAAVARERTQVARALAALPGGINEITLDAMAGTLDLDGARLTIEAGKRPGEIAVSAGGDRVVAWTPHRFGTSTFQVIAPMRIGAGALFILIVAGIGWRVAVVGKRLDGRRAIALHLASTDALTGLGNRLAFDEALKARSAAAEAGGPGFVLVLADLDSLKAINDACGHAAGDAALQHVGRHLREAADAWDVVARIGGDEFAVLCSGADLDAFLGEVKRRIATPLVHDGRTLTVAASFGVARSDDFPGAGRLTQAADTALYRAKRSGPGNAELAVPAFAPPRRYAA</sequence>
<gene>
    <name evidence="4" type="ORF">HY834_15220</name>
</gene>
<dbReference type="Pfam" id="PF00990">
    <property type="entry name" value="GGDEF"/>
    <property type="match status" value="1"/>
</dbReference>
<keyword evidence="2" id="KW-0812">Transmembrane</keyword>
<dbReference type="PROSITE" id="PS50887">
    <property type="entry name" value="GGDEF"/>
    <property type="match status" value="1"/>
</dbReference>
<dbReference type="EMBL" id="JACRAF010000044">
    <property type="protein sequence ID" value="MBI4923093.1"/>
    <property type="molecule type" value="Genomic_DNA"/>
</dbReference>
<reference evidence="4" key="1">
    <citation type="submission" date="2020-07" db="EMBL/GenBank/DDBJ databases">
        <title>Huge and variable diversity of episymbiotic CPR bacteria and DPANN archaea in groundwater ecosystems.</title>
        <authorList>
            <person name="He C.Y."/>
            <person name="Keren R."/>
            <person name="Whittaker M."/>
            <person name="Farag I.F."/>
            <person name="Doudna J."/>
            <person name="Cate J.H.D."/>
            <person name="Banfield J.F."/>
        </authorList>
    </citation>
    <scope>NUCLEOTIDE SEQUENCE</scope>
    <source>
        <strain evidence="4">NC_groundwater_1586_Pr3_B-0.1um_66_15</strain>
    </source>
</reference>
<feature type="transmembrane region" description="Helical" evidence="2">
    <location>
        <begin position="28"/>
        <end position="47"/>
    </location>
</feature>
<dbReference type="InterPro" id="IPR000160">
    <property type="entry name" value="GGDEF_dom"/>
</dbReference>
<dbReference type="CDD" id="cd01949">
    <property type="entry name" value="GGDEF"/>
    <property type="match status" value="1"/>
</dbReference>
<dbReference type="GO" id="GO:0005886">
    <property type="term" value="C:plasma membrane"/>
    <property type="evidence" value="ECO:0007669"/>
    <property type="project" value="TreeGrafter"/>
</dbReference>
<dbReference type="Proteomes" id="UP000782610">
    <property type="component" value="Unassembled WGS sequence"/>
</dbReference>
<proteinExistence type="predicted"/>
<dbReference type="EC" id="2.7.7.65" evidence="1"/>
<evidence type="ECO:0000313" key="5">
    <source>
        <dbReference type="Proteomes" id="UP000782610"/>
    </source>
</evidence>
<evidence type="ECO:0000313" key="4">
    <source>
        <dbReference type="EMBL" id="MBI4923093.1"/>
    </source>
</evidence>
<dbReference type="InterPro" id="IPR050469">
    <property type="entry name" value="Diguanylate_Cyclase"/>
</dbReference>
<dbReference type="GO" id="GO:0052621">
    <property type="term" value="F:diguanylate cyclase activity"/>
    <property type="evidence" value="ECO:0007669"/>
    <property type="project" value="UniProtKB-EC"/>
</dbReference>
<comment type="caution">
    <text evidence="4">The sequence shown here is derived from an EMBL/GenBank/DDBJ whole genome shotgun (WGS) entry which is preliminary data.</text>
</comment>
<dbReference type="GO" id="GO:1902201">
    <property type="term" value="P:negative regulation of bacterial-type flagellum-dependent cell motility"/>
    <property type="evidence" value="ECO:0007669"/>
    <property type="project" value="TreeGrafter"/>
</dbReference>
<name>A0A933NZT7_9HYPH</name>
<dbReference type="InterPro" id="IPR043128">
    <property type="entry name" value="Rev_trsase/Diguanyl_cyclase"/>
</dbReference>
<dbReference type="InterPro" id="IPR029787">
    <property type="entry name" value="Nucleotide_cyclase"/>
</dbReference>
<accession>A0A933NZT7</accession>
<protein>
    <recommendedName>
        <fullName evidence="1">diguanylate cyclase</fullName>
        <ecNumber evidence="1">2.7.7.65</ecNumber>
    </recommendedName>
</protein>
<dbReference type="PANTHER" id="PTHR45138">
    <property type="entry name" value="REGULATORY COMPONENTS OF SENSORY TRANSDUCTION SYSTEM"/>
    <property type="match status" value="1"/>
</dbReference>
<organism evidence="4 5">
    <name type="scientific">Devosia nanyangense</name>
    <dbReference type="NCBI Taxonomy" id="1228055"/>
    <lineage>
        <taxon>Bacteria</taxon>
        <taxon>Pseudomonadati</taxon>
        <taxon>Pseudomonadota</taxon>
        <taxon>Alphaproteobacteria</taxon>
        <taxon>Hyphomicrobiales</taxon>
        <taxon>Devosiaceae</taxon>
        <taxon>Devosia</taxon>
    </lineage>
</organism>
<dbReference type="SUPFAM" id="SSF55073">
    <property type="entry name" value="Nucleotide cyclase"/>
    <property type="match status" value="1"/>
</dbReference>
<feature type="transmembrane region" description="Helical" evidence="2">
    <location>
        <begin position="138"/>
        <end position="157"/>
    </location>
</feature>
<keyword evidence="2" id="KW-0472">Membrane</keyword>
<evidence type="ECO:0000256" key="1">
    <source>
        <dbReference type="ARBA" id="ARBA00012528"/>
    </source>
</evidence>
<dbReference type="PANTHER" id="PTHR45138:SF24">
    <property type="entry name" value="DIGUANYLATE CYCLASE DGCC-RELATED"/>
    <property type="match status" value="1"/>
</dbReference>
<evidence type="ECO:0000259" key="3">
    <source>
        <dbReference type="PROSITE" id="PS50887"/>
    </source>
</evidence>
<dbReference type="NCBIfam" id="TIGR00254">
    <property type="entry name" value="GGDEF"/>
    <property type="match status" value="1"/>
</dbReference>
<dbReference type="AlphaFoldDB" id="A0A933NZT7"/>
<keyword evidence="2" id="KW-1133">Transmembrane helix</keyword>
<dbReference type="GO" id="GO:0043709">
    <property type="term" value="P:cell adhesion involved in single-species biofilm formation"/>
    <property type="evidence" value="ECO:0007669"/>
    <property type="project" value="TreeGrafter"/>
</dbReference>
<evidence type="ECO:0000256" key="2">
    <source>
        <dbReference type="SAM" id="Phobius"/>
    </source>
</evidence>